<dbReference type="STRING" id="1123360.thalar_02467"/>
<dbReference type="HOGENOM" id="CLU_1793413_0_0_5"/>
<organism evidence="1 2">
    <name type="scientific">Litoreibacter arenae DSM 19593</name>
    <dbReference type="NCBI Taxonomy" id="1123360"/>
    <lineage>
        <taxon>Bacteria</taxon>
        <taxon>Pseudomonadati</taxon>
        <taxon>Pseudomonadota</taxon>
        <taxon>Alphaproteobacteria</taxon>
        <taxon>Rhodobacterales</taxon>
        <taxon>Roseobacteraceae</taxon>
        <taxon>Litoreibacter</taxon>
    </lineage>
</organism>
<name>S9QF76_9RHOB</name>
<comment type="caution">
    <text evidence="1">The sequence shown here is derived from an EMBL/GenBank/DDBJ whole genome shotgun (WGS) entry which is preliminary data.</text>
</comment>
<evidence type="ECO:0000313" key="1">
    <source>
        <dbReference type="EMBL" id="EPX78238.1"/>
    </source>
</evidence>
<dbReference type="eggNOG" id="ENOG5032WXZ">
    <property type="taxonomic scope" value="Bacteria"/>
</dbReference>
<gene>
    <name evidence="1" type="ORF">thalar_02467</name>
</gene>
<dbReference type="RefSeq" id="WP_021101396.1">
    <property type="nucleotide sequence ID" value="NZ_KE557311.1"/>
</dbReference>
<accession>S9QF76</accession>
<proteinExistence type="predicted"/>
<dbReference type="EMBL" id="AONI01000013">
    <property type="protein sequence ID" value="EPX78238.1"/>
    <property type="molecule type" value="Genomic_DNA"/>
</dbReference>
<reference evidence="2" key="1">
    <citation type="journal article" date="2013" name="Stand. Genomic Sci.">
        <title>Genome sequence of the Litoreibacter arenae type strain (DSM 19593(T)), a member of the Roseobacter clade isolated from sea sand.</title>
        <authorList>
            <person name="Riedel T."/>
            <person name="Fiebig A."/>
            <person name="Petersen J."/>
            <person name="Gronow S."/>
            <person name="Kyrpides N.C."/>
            <person name="Goker M."/>
            <person name="Klenk H.P."/>
        </authorList>
    </citation>
    <scope>NUCLEOTIDE SEQUENCE [LARGE SCALE GENOMIC DNA]</scope>
    <source>
        <strain evidence="2">DSM 19593</strain>
    </source>
</reference>
<protein>
    <recommendedName>
        <fullName evidence="3">Phasin domain-containing protein</fullName>
    </recommendedName>
</protein>
<dbReference type="OrthoDB" id="8138512at2"/>
<keyword evidence="2" id="KW-1185">Reference proteome</keyword>
<dbReference type="AlphaFoldDB" id="S9QF76"/>
<evidence type="ECO:0000313" key="2">
    <source>
        <dbReference type="Proteomes" id="UP000015351"/>
    </source>
</evidence>
<dbReference type="Proteomes" id="UP000015351">
    <property type="component" value="Unassembled WGS sequence"/>
</dbReference>
<evidence type="ECO:0008006" key="3">
    <source>
        <dbReference type="Google" id="ProtNLM"/>
    </source>
</evidence>
<sequence length="143" mass="16000">MAKLHRFPLEDAAEDAINRAQVLFTANPAFGPQSTHFWQAQDRMLEEVEKFSAAWFKRRHDATRSAIELSKHVFTGGIFDPAVAIEALSDWQRKSMERIADDAKDCTEMLSACAECMVSNETDAVEETRKAVKKATSHTGTPV</sequence>